<name>A0A1H9A855_9GAMM</name>
<evidence type="ECO:0000256" key="2">
    <source>
        <dbReference type="ARBA" id="ARBA00022801"/>
    </source>
</evidence>
<keyword evidence="2" id="KW-0378">Hydrolase</keyword>
<dbReference type="InterPro" id="IPR014013">
    <property type="entry name" value="Helic_SF1/SF2_ATP-bd_DinG/Rad3"/>
</dbReference>
<evidence type="ECO:0000256" key="3">
    <source>
        <dbReference type="ARBA" id="ARBA00022840"/>
    </source>
</evidence>
<protein>
    <submittedName>
        <fullName evidence="6">ATP-dependent DNA helicase DinG</fullName>
    </submittedName>
</protein>
<dbReference type="STRING" id="867345.SAMN05421693_10496"/>
<dbReference type="Gene3D" id="3.40.50.300">
    <property type="entry name" value="P-loop containing nucleotide triphosphate hydrolases"/>
    <property type="match status" value="2"/>
</dbReference>
<dbReference type="AlphaFoldDB" id="A0A1H9A855"/>
<dbReference type="SMART" id="SM00491">
    <property type="entry name" value="HELICc2"/>
    <property type="match status" value="1"/>
</dbReference>
<dbReference type="PROSITE" id="PS51193">
    <property type="entry name" value="HELICASE_ATP_BIND_2"/>
    <property type="match status" value="1"/>
</dbReference>
<dbReference type="GO" id="GO:0005524">
    <property type="term" value="F:ATP binding"/>
    <property type="evidence" value="ECO:0007669"/>
    <property type="project" value="UniProtKB-KW"/>
</dbReference>
<feature type="domain" description="Helicase ATP-binding" evidence="5">
    <location>
        <begin position="16"/>
        <end position="278"/>
    </location>
</feature>
<comment type="similarity">
    <text evidence="4">Belongs to the helicase family. DinG subfamily.</text>
</comment>
<dbReference type="InterPro" id="IPR045028">
    <property type="entry name" value="DinG/Rad3-like"/>
</dbReference>
<dbReference type="GO" id="GO:0003676">
    <property type="term" value="F:nucleic acid binding"/>
    <property type="evidence" value="ECO:0007669"/>
    <property type="project" value="InterPro"/>
</dbReference>
<dbReference type="InterPro" id="IPR011545">
    <property type="entry name" value="DEAD/DEAH_box_helicase_dom"/>
</dbReference>
<keyword evidence="6" id="KW-0347">Helicase</keyword>
<dbReference type="EMBL" id="FOFO01000004">
    <property type="protein sequence ID" value="SEP72844.1"/>
    <property type="molecule type" value="Genomic_DNA"/>
</dbReference>
<dbReference type="SUPFAM" id="SSF52540">
    <property type="entry name" value="P-loop containing nucleoside triphosphate hydrolases"/>
    <property type="match status" value="1"/>
</dbReference>
<evidence type="ECO:0000313" key="7">
    <source>
        <dbReference type="Proteomes" id="UP000199496"/>
    </source>
</evidence>
<evidence type="ECO:0000256" key="4">
    <source>
        <dbReference type="ARBA" id="ARBA00038058"/>
    </source>
</evidence>
<gene>
    <name evidence="6" type="ORF">SAMN05421693_10496</name>
</gene>
<dbReference type="OrthoDB" id="9805194at2"/>
<dbReference type="GO" id="GO:0003678">
    <property type="term" value="F:DNA helicase activity"/>
    <property type="evidence" value="ECO:0007669"/>
    <property type="project" value="TreeGrafter"/>
</dbReference>
<dbReference type="InterPro" id="IPR006555">
    <property type="entry name" value="ATP-dep_Helicase_C"/>
</dbReference>
<dbReference type="InterPro" id="IPR027417">
    <property type="entry name" value="P-loop_NTPase"/>
</dbReference>
<organism evidence="6 7">
    <name type="scientific">Ectothiorhodospira magna</name>
    <dbReference type="NCBI Taxonomy" id="867345"/>
    <lineage>
        <taxon>Bacteria</taxon>
        <taxon>Pseudomonadati</taxon>
        <taxon>Pseudomonadota</taxon>
        <taxon>Gammaproteobacteria</taxon>
        <taxon>Chromatiales</taxon>
        <taxon>Ectothiorhodospiraceae</taxon>
        <taxon>Ectothiorhodospira</taxon>
    </lineage>
</organism>
<dbReference type="Pfam" id="PF00270">
    <property type="entry name" value="DEAD"/>
    <property type="match status" value="1"/>
</dbReference>
<dbReference type="Pfam" id="PF13307">
    <property type="entry name" value="Helicase_C_2"/>
    <property type="match status" value="1"/>
</dbReference>
<dbReference type="PANTHER" id="PTHR11472">
    <property type="entry name" value="DNA REPAIR DEAD HELICASE RAD3/XP-D SUBFAMILY MEMBER"/>
    <property type="match status" value="1"/>
</dbReference>
<evidence type="ECO:0000256" key="1">
    <source>
        <dbReference type="ARBA" id="ARBA00022741"/>
    </source>
</evidence>
<dbReference type="RefSeq" id="WP_090203821.1">
    <property type="nucleotide sequence ID" value="NZ_FOFO01000004.1"/>
</dbReference>
<evidence type="ECO:0000259" key="5">
    <source>
        <dbReference type="PROSITE" id="PS51193"/>
    </source>
</evidence>
<dbReference type="Proteomes" id="UP000199496">
    <property type="component" value="Unassembled WGS sequence"/>
</dbReference>
<dbReference type="GO" id="GO:0016818">
    <property type="term" value="F:hydrolase activity, acting on acid anhydrides, in phosphorus-containing anhydrides"/>
    <property type="evidence" value="ECO:0007669"/>
    <property type="project" value="InterPro"/>
</dbReference>
<accession>A0A1H9A855</accession>
<proteinExistence type="inferred from homology"/>
<dbReference type="PANTHER" id="PTHR11472:SF34">
    <property type="entry name" value="REGULATOR OF TELOMERE ELONGATION HELICASE 1"/>
    <property type="match status" value="1"/>
</dbReference>
<dbReference type="GO" id="GO:0006281">
    <property type="term" value="P:DNA repair"/>
    <property type="evidence" value="ECO:0007669"/>
    <property type="project" value="TreeGrafter"/>
</dbReference>
<sequence length="645" mass="70055">MSGGNTVVALLGDDGPLAKAITGFRARLPQQQMAAAVAQVLAEGGTLVAEAGTGVGKTFAYLVPVLVDGRKVIVSTGTRNLQDQLFHKDLPLLCQALGLSVRRALLKGRSNYLCTHRLRLAVAEGPLLPARLHAPLQQVERWAAGTRTGDVAELSQLPEDAEIWARVTSTVDNCLGTDCSDYQDCHVLRARRRAQEADLVVINHHLLLADLALKDEGFGDLLPSAAAFILDEAHQLPDVAGHFFGVTLSARQLLELARDTVAEQVNEAPDMPWLRECADDLVKAVKDFRLAMGEGMRRAPWSTLAVAPGMAVAMESLQTALQSLSEALALAAQRGKGLEGCARRVQDQLQRLALFGGPREDAVQWYETWTRTFSLHLTPLDVASLFRQHRGACDSAWVFTSATLSVDGNFDHFNRRLGLDAPRGLQLDSPFDYGTNARLYLPEGLPEPNAPGYTEAVAQAVLPLIQANPGGTFMLFTSHRALQVAAAWLSHHLDRPVLVQGSAPRQELVTRFRKVGNGVLLGAQSFWEGVDVRGQALSCVVIDRLPFASPGDPVLEARIAAIRRDGGSPFTALQLPQAVIALKQGVGRLIRDPQDRGLLVLCDPRLRSKSYGRLFLQSLPPVEQARTLPEALDFLRHLAPQSETD</sequence>
<reference evidence="6 7" key="1">
    <citation type="submission" date="2016-10" db="EMBL/GenBank/DDBJ databases">
        <authorList>
            <person name="de Groot N.N."/>
        </authorList>
    </citation>
    <scope>NUCLEOTIDE SEQUENCE [LARGE SCALE GENOMIC DNA]</scope>
    <source>
        <strain evidence="6 7">B7-7</strain>
    </source>
</reference>
<keyword evidence="1" id="KW-0547">Nucleotide-binding</keyword>
<keyword evidence="7" id="KW-1185">Reference proteome</keyword>
<keyword evidence="3" id="KW-0067">ATP-binding</keyword>
<evidence type="ECO:0000313" key="6">
    <source>
        <dbReference type="EMBL" id="SEP72844.1"/>
    </source>
</evidence>